<feature type="transmembrane region" description="Helical" evidence="8">
    <location>
        <begin position="306"/>
        <end position="335"/>
    </location>
</feature>
<evidence type="ECO:0000313" key="9">
    <source>
        <dbReference type="EMBL" id="EAW30692.1"/>
    </source>
</evidence>
<evidence type="ECO:0000313" key="10">
    <source>
        <dbReference type="Proteomes" id="UP000004931"/>
    </source>
</evidence>
<keyword evidence="4" id="KW-1003">Cell membrane</keyword>
<keyword evidence="10" id="KW-1185">Reference proteome</keyword>
<dbReference type="AlphaFoldDB" id="A0YE56"/>
<accession>A0YE56</accession>
<keyword evidence="3" id="KW-0813">Transport</keyword>
<dbReference type="EMBL" id="AAVT01000006">
    <property type="protein sequence ID" value="EAW30692.1"/>
    <property type="molecule type" value="Genomic_DNA"/>
</dbReference>
<feature type="transmembrane region" description="Helical" evidence="8">
    <location>
        <begin position="60"/>
        <end position="80"/>
    </location>
</feature>
<keyword evidence="5 8" id="KW-0812">Transmembrane</keyword>
<comment type="similarity">
    <text evidence="2">Belongs to the autoinducer-2 exporter (AI-2E) (TC 2.A.86) family.</text>
</comment>
<evidence type="ECO:0000256" key="8">
    <source>
        <dbReference type="SAM" id="Phobius"/>
    </source>
</evidence>
<dbReference type="OrthoDB" id="5792512at2"/>
<feature type="transmembrane region" description="Helical" evidence="8">
    <location>
        <begin position="6"/>
        <end position="39"/>
    </location>
</feature>
<feature type="transmembrane region" description="Helical" evidence="8">
    <location>
        <begin position="244"/>
        <end position="263"/>
    </location>
</feature>
<dbReference type="GO" id="GO:0005886">
    <property type="term" value="C:plasma membrane"/>
    <property type="evidence" value="ECO:0007669"/>
    <property type="project" value="UniProtKB-SubCell"/>
</dbReference>
<keyword evidence="6 8" id="KW-1133">Transmembrane helix</keyword>
<proteinExistence type="inferred from homology"/>
<dbReference type="Pfam" id="PF01594">
    <property type="entry name" value="AI-2E_transport"/>
    <property type="match status" value="1"/>
</dbReference>
<dbReference type="Proteomes" id="UP000004931">
    <property type="component" value="Unassembled WGS sequence"/>
</dbReference>
<gene>
    <name evidence="9" type="ORF">GP2143_02174</name>
</gene>
<sequence length="352" mass="37875">MNDKQRLWLLLVAVLIIALFLLLEPILTPFLVAGLLAYLGDPFADRLEARGMGRTVAVTLVFSALILLLITAVVLTIPLIGRQLDLLAHAIPQWLEQLQLTLIPWLQKTLELPQGSLPIAEFKTAISNNWVTAGSMLGQLWGKIAGSSLAMIAGLANLVLIPVVTFYLLRDWDTLMSHIRDLLPRSIEPTVVKLTNECDEIIGAFIRGQLLVMLALGILYSVGLGFVGLDLALILGLIAGLASIVPYMGFFVGIAAASVAAWFQFHELMPLIGVALVFAVGQLLEGMVLTPLLVGDRIGLHPVAVIFAIMAGGQLAGFSGILLALPAAAIIMVLLRHAHRSYKDSAVYTAKD</sequence>
<keyword evidence="7 8" id="KW-0472">Membrane</keyword>
<comment type="caution">
    <text evidence="9">The sequence shown here is derived from an EMBL/GenBank/DDBJ whole genome shotgun (WGS) entry which is preliminary data.</text>
</comment>
<evidence type="ECO:0000256" key="3">
    <source>
        <dbReference type="ARBA" id="ARBA00022448"/>
    </source>
</evidence>
<protein>
    <recommendedName>
        <fullName evidence="11">Permease</fullName>
    </recommendedName>
</protein>
<dbReference type="STRING" id="247633.GP2143_02174"/>
<organism evidence="9 10">
    <name type="scientific">marine gamma proteobacterium HTCC2143</name>
    <dbReference type="NCBI Taxonomy" id="247633"/>
    <lineage>
        <taxon>Bacteria</taxon>
        <taxon>Pseudomonadati</taxon>
        <taxon>Pseudomonadota</taxon>
        <taxon>Gammaproteobacteria</taxon>
        <taxon>Cellvibrionales</taxon>
        <taxon>Spongiibacteraceae</taxon>
        <taxon>BD1-7 clade</taxon>
    </lineage>
</organism>
<feature type="transmembrane region" description="Helical" evidence="8">
    <location>
        <begin position="144"/>
        <end position="169"/>
    </location>
</feature>
<evidence type="ECO:0000256" key="2">
    <source>
        <dbReference type="ARBA" id="ARBA00009773"/>
    </source>
</evidence>
<evidence type="ECO:0000256" key="5">
    <source>
        <dbReference type="ARBA" id="ARBA00022692"/>
    </source>
</evidence>
<dbReference type="InterPro" id="IPR002549">
    <property type="entry name" value="AI-2E-like"/>
</dbReference>
<evidence type="ECO:0000256" key="4">
    <source>
        <dbReference type="ARBA" id="ARBA00022475"/>
    </source>
</evidence>
<dbReference type="PANTHER" id="PTHR21716">
    <property type="entry name" value="TRANSMEMBRANE PROTEIN"/>
    <property type="match status" value="1"/>
</dbReference>
<dbReference type="eggNOG" id="COG0628">
    <property type="taxonomic scope" value="Bacteria"/>
</dbReference>
<name>A0YE56_9GAMM</name>
<evidence type="ECO:0000256" key="1">
    <source>
        <dbReference type="ARBA" id="ARBA00004651"/>
    </source>
</evidence>
<comment type="subcellular location">
    <subcellularLocation>
        <location evidence="1">Cell membrane</location>
        <topology evidence="1">Multi-pass membrane protein</topology>
    </subcellularLocation>
</comment>
<evidence type="ECO:0008006" key="11">
    <source>
        <dbReference type="Google" id="ProtNLM"/>
    </source>
</evidence>
<reference evidence="9 10" key="1">
    <citation type="journal article" date="2010" name="J. Bacteriol.">
        <title>Genome sequence of the oligotrophic marine Gammaproteobacterium HTCC2143, isolated from the Oregon Coast.</title>
        <authorList>
            <person name="Oh H.M."/>
            <person name="Kang I."/>
            <person name="Ferriera S."/>
            <person name="Giovannoni S.J."/>
            <person name="Cho J.C."/>
        </authorList>
    </citation>
    <scope>NUCLEOTIDE SEQUENCE [LARGE SCALE GENOMIC DNA]</scope>
    <source>
        <strain evidence="9 10">HTCC2143</strain>
    </source>
</reference>
<dbReference type="GO" id="GO:0055085">
    <property type="term" value="P:transmembrane transport"/>
    <property type="evidence" value="ECO:0007669"/>
    <property type="project" value="TreeGrafter"/>
</dbReference>
<dbReference type="PANTHER" id="PTHR21716:SF53">
    <property type="entry name" value="PERMEASE PERM-RELATED"/>
    <property type="match status" value="1"/>
</dbReference>
<feature type="transmembrane region" description="Helical" evidence="8">
    <location>
        <begin position="270"/>
        <end position="294"/>
    </location>
</feature>
<feature type="transmembrane region" description="Helical" evidence="8">
    <location>
        <begin position="210"/>
        <end position="238"/>
    </location>
</feature>
<evidence type="ECO:0000256" key="6">
    <source>
        <dbReference type="ARBA" id="ARBA00022989"/>
    </source>
</evidence>
<evidence type="ECO:0000256" key="7">
    <source>
        <dbReference type="ARBA" id="ARBA00023136"/>
    </source>
</evidence>